<dbReference type="EMBL" id="JACPRF010000432">
    <property type="protein sequence ID" value="MBI2878018.1"/>
    <property type="molecule type" value="Genomic_DNA"/>
</dbReference>
<sequence>MPIPVAEAKAWGVVFAEEFSNAPTPYLGINIFDVPTQHWEAVLQNVRQQVEIVNQVGGKSHLWSVRDHGPRKRVLWVNRYPSSLKELRNFMTEFVEGPMWKEFCSLIDSYQWFLVTEQPSTEP</sequence>
<accession>A0A932CR88</accession>
<proteinExistence type="predicted"/>
<dbReference type="AlphaFoldDB" id="A0A932CR88"/>
<evidence type="ECO:0000313" key="2">
    <source>
        <dbReference type="Proteomes" id="UP000769766"/>
    </source>
</evidence>
<protein>
    <submittedName>
        <fullName evidence="1">Uncharacterized protein</fullName>
    </submittedName>
</protein>
<reference evidence="1" key="1">
    <citation type="submission" date="2020-07" db="EMBL/GenBank/DDBJ databases">
        <title>Huge and variable diversity of episymbiotic CPR bacteria and DPANN archaea in groundwater ecosystems.</title>
        <authorList>
            <person name="He C.Y."/>
            <person name="Keren R."/>
            <person name="Whittaker M."/>
            <person name="Farag I.F."/>
            <person name="Doudna J."/>
            <person name="Cate J.H.D."/>
            <person name="Banfield J.F."/>
        </authorList>
    </citation>
    <scope>NUCLEOTIDE SEQUENCE</scope>
    <source>
        <strain evidence="1">NC_groundwater_672_Ag_B-0.1um_62_36</strain>
    </source>
</reference>
<dbReference type="Proteomes" id="UP000769766">
    <property type="component" value="Unassembled WGS sequence"/>
</dbReference>
<gene>
    <name evidence="1" type="ORF">HYY20_14165</name>
</gene>
<organism evidence="1 2">
    <name type="scientific">Tectimicrobiota bacterium</name>
    <dbReference type="NCBI Taxonomy" id="2528274"/>
    <lineage>
        <taxon>Bacteria</taxon>
        <taxon>Pseudomonadati</taxon>
        <taxon>Nitrospinota/Tectimicrobiota group</taxon>
        <taxon>Candidatus Tectimicrobiota</taxon>
    </lineage>
</organism>
<name>A0A932CR88_UNCTE</name>
<comment type="caution">
    <text evidence="1">The sequence shown here is derived from an EMBL/GenBank/DDBJ whole genome shotgun (WGS) entry which is preliminary data.</text>
</comment>
<evidence type="ECO:0000313" key="1">
    <source>
        <dbReference type="EMBL" id="MBI2878018.1"/>
    </source>
</evidence>